<protein>
    <recommendedName>
        <fullName evidence="5">NAC domain-containing protein</fullName>
    </recommendedName>
</protein>
<evidence type="ECO:0000313" key="6">
    <source>
        <dbReference type="EMBL" id="KAK9073316.1"/>
    </source>
</evidence>
<dbReference type="InterPro" id="IPR036093">
    <property type="entry name" value="NAC_dom_sf"/>
</dbReference>
<accession>A0AAP0DDV1</accession>
<dbReference type="PROSITE" id="PS51005">
    <property type="entry name" value="NAC"/>
    <property type="match status" value="1"/>
</dbReference>
<dbReference type="AlphaFoldDB" id="A0AAP0DDV1"/>
<evidence type="ECO:0000313" key="7">
    <source>
        <dbReference type="Proteomes" id="UP001408789"/>
    </source>
</evidence>
<dbReference type="EMBL" id="JBCNJP010000009">
    <property type="protein sequence ID" value="KAK9073316.1"/>
    <property type="molecule type" value="Genomic_DNA"/>
</dbReference>
<dbReference type="SUPFAM" id="SSF101941">
    <property type="entry name" value="NAC domain"/>
    <property type="match status" value="1"/>
</dbReference>
<dbReference type="GO" id="GO:0006355">
    <property type="term" value="P:regulation of DNA-templated transcription"/>
    <property type="evidence" value="ECO:0007669"/>
    <property type="project" value="InterPro"/>
</dbReference>
<evidence type="ECO:0000256" key="1">
    <source>
        <dbReference type="ARBA" id="ARBA00023015"/>
    </source>
</evidence>
<dbReference type="PANTHER" id="PTHR31744">
    <property type="entry name" value="PROTEIN CUP-SHAPED COTYLEDON 2-RELATED"/>
    <property type="match status" value="1"/>
</dbReference>
<gene>
    <name evidence="6" type="ORF">SSX86_007640</name>
</gene>
<comment type="caution">
    <text evidence="6">The sequence shown here is derived from an EMBL/GenBank/DDBJ whole genome shotgun (WGS) entry which is preliminary data.</text>
</comment>
<dbReference type="GO" id="GO:0003677">
    <property type="term" value="F:DNA binding"/>
    <property type="evidence" value="ECO:0007669"/>
    <property type="project" value="UniProtKB-KW"/>
</dbReference>
<reference evidence="6 7" key="1">
    <citation type="submission" date="2024-04" db="EMBL/GenBank/DDBJ databases">
        <title>The reference genome of an endangered Asteraceae, Deinandra increscens subsp. villosa, native to the Central Coast of California.</title>
        <authorList>
            <person name="Guilliams M."/>
            <person name="Hasenstab-Lehman K."/>
            <person name="Meyer R."/>
            <person name="Mcevoy S."/>
        </authorList>
    </citation>
    <scope>NUCLEOTIDE SEQUENCE [LARGE SCALE GENOMIC DNA]</scope>
    <source>
        <tissue evidence="6">Leaf</tissue>
    </source>
</reference>
<keyword evidence="2" id="KW-0238">DNA-binding</keyword>
<dbReference type="Pfam" id="PF02365">
    <property type="entry name" value="NAM"/>
    <property type="match status" value="1"/>
</dbReference>
<keyword evidence="7" id="KW-1185">Reference proteome</keyword>
<dbReference type="InterPro" id="IPR003441">
    <property type="entry name" value="NAC-dom"/>
</dbReference>
<evidence type="ECO:0000256" key="3">
    <source>
        <dbReference type="ARBA" id="ARBA00023163"/>
    </source>
</evidence>
<keyword evidence="4" id="KW-0539">Nucleus</keyword>
<sequence>MCSSSCIPLPAENEFWTDEAIFMSLFNFKRGKPLPLNVTSDVNPYEYRPSDLPADLWYLSSGVQKDAQCGFWQETGEPCEMFSNSVIIGLRTTLRFYEGWASHGRRTNWVMREYRITEKCDHDAKDFGALCRVFLADENKPPSGHSIRYIHDNMDVQISTDLGPKMVSTTELVGKTTEKKTGPFLEQSSEMDCILRGDYFELNDLIDPGSRSSSSANSSCLTMTSDEYFDSMALLQEIENDIKDSTAKFNLSAPLKSTEVMIHPATSVILVNDQDSKSAAKESHKQCKSLTISKNTSKEGEKERVSRMKRRKMMKYVCFLAF</sequence>
<keyword evidence="3" id="KW-0804">Transcription</keyword>
<dbReference type="Proteomes" id="UP001408789">
    <property type="component" value="Unassembled WGS sequence"/>
</dbReference>
<evidence type="ECO:0000259" key="5">
    <source>
        <dbReference type="PROSITE" id="PS51005"/>
    </source>
</evidence>
<proteinExistence type="predicted"/>
<keyword evidence="1" id="KW-0805">Transcription regulation</keyword>
<organism evidence="6 7">
    <name type="scientific">Deinandra increscens subsp. villosa</name>
    <dbReference type="NCBI Taxonomy" id="3103831"/>
    <lineage>
        <taxon>Eukaryota</taxon>
        <taxon>Viridiplantae</taxon>
        <taxon>Streptophyta</taxon>
        <taxon>Embryophyta</taxon>
        <taxon>Tracheophyta</taxon>
        <taxon>Spermatophyta</taxon>
        <taxon>Magnoliopsida</taxon>
        <taxon>eudicotyledons</taxon>
        <taxon>Gunneridae</taxon>
        <taxon>Pentapetalae</taxon>
        <taxon>asterids</taxon>
        <taxon>campanulids</taxon>
        <taxon>Asterales</taxon>
        <taxon>Asteraceae</taxon>
        <taxon>Asteroideae</taxon>
        <taxon>Heliantheae alliance</taxon>
        <taxon>Madieae</taxon>
        <taxon>Madiinae</taxon>
        <taxon>Deinandra</taxon>
    </lineage>
</organism>
<evidence type="ECO:0000256" key="4">
    <source>
        <dbReference type="ARBA" id="ARBA00023242"/>
    </source>
</evidence>
<feature type="domain" description="NAC" evidence="5">
    <location>
        <begin position="9"/>
        <end position="136"/>
    </location>
</feature>
<evidence type="ECO:0000256" key="2">
    <source>
        <dbReference type="ARBA" id="ARBA00023125"/>
    </source>
</evidence>
<dbReference type="Gene3D" id="2.170.150.80">
    <property type="entry name" value="NAC domain"/>
    <property type="match status" value="1"/>
</dbReference>
<name>A0AAP0DDV1_9ASTR</name>